<evidence type="ECO:0000256" key="10">
    <source>
        <dbReference type="ARBA" id="ARBA00047624"/>
    </source>
</evidence>
<feature type="domain" description="ABC transporter" evidence="11">
    <location>
        <begin position="5"/>
        <end position="239"/>
    </location>
</feature>
<dbReference type="InterPro" id="IPR017871">
    <property type="entry name" value="ABC_transporter-like_CS"/>
</dbReference>
<evidence type="ECO:0000256" key="3">
    <source>
        <dbReference type="ARBA" id="ARBA00022448"/>
    </source>
</evidence>
<dbReference type="PROSITE" id="PS00211">
    <property type="entry name" value="ABC_TRANSPORTER_1"/>
    <property type="match status" value="1"/>
</dbReference>
<dbReference type="PIRSF" id="PIRSF039085">
    <property type="entry name" value="ABC_ATPase_HisP"/>
    <property type="match status" value="1"/>
</dbReference>
<protein>
    <recommendedName>
        <fullName evidence="9">ABC-type polar-amino-acid transporter</fullName>
        <ecNumber evidence="9">7.4.2.1</ecNumber>
    </recommendedName>
</protein>
<dbReference type="KEGG" id="aser:Asera_63560"/>
<evidence type="ECO:0000256" key="1">
    <source>
        <dbReference type="ARBA" id="ARBA00004202"/>
    </source>
</evidence>
<dbReference type="RefSeq" id="WP_030447243.1">
    <property type="nucleotide sequence ID" value="NZ_AP023354.1"/>
</dbReference>
<comment type="catalytic activity">
    <reaction evidence="10">
        <text>a polar amino acid(out) + ATP + H2O = a polar amino acid(in) + ADP + phosphate + H(+)</text>
        <dbReference type="Rhea" id="RHEA:14673"/>
        <dbReference type="ChEBI" id="CHEBI:15377"/>
        <dbReference type="ChEBI" id="CHEBI:15378"/>
        <dbReference type="ChEBI" id="CHEBI:30616"/>
        <dbReference type="ChEBI" id="CHEBI:43474"/>
        <dbReference type="ChEBI" id="CHEBI:62031"/>
        <dbReference type="ChEBI" id="CHEBI:456216"/>
        <dbReference type="EC" id="7.4.2.1"/>
    </reaction>
    <physiologicalReaction direction="left-to-right" evidence="10">
        <dbReference type="Rhea" id="RHEA:14674"/>
    </physiologicalReaction>
</comment>
<dbReference type="EC" id="7.4.2.1" evidence="9"/>
<keyword evidence="5" id="KW-0547">Nucleotide-binding</keyword>
<dbReference type="GO" id="GO:0005524">
    <property type="term" value="F:ATP binding"/>
    <property type="evidence" value="ECO:0007669"/>
    <property type="project" value="UniProtKB-KW"/>
</dbReference>
<evidence type="ECO:0000259" key="11">
    <source>
        <dbReference type="PROSITE" id="PS50893"/>
    </source>
</evidence>
<evidence type="ECO:0000313" key="13">
    <source>
        <dbReference type="Proteomes" id="UP000680750"/>
    </source>
</evidence>
<dbReference type="SMART" id="SM00382">
    <property type="entry name" value="AAA"/>
    <property type="match status" value="1"/>
</dbReference>
<dbReference type="AlphaFoldDB" id="A0A810LE65"/>
<keyword evidence="6" id="KW-0067">ATP-binding</keyword>
<keyword evidence="3" id="KW-0813">Transport</keyword>
<comment type="subcellular location">
    <subcellularLocation>
        <location evidence="1">Cell membrane</location>
        <topology evidence="1">Peripheral membrane protein</topology>
    </subcellularLocation>
</comment>
<dbReference type="InterPro" id="IPR003439">
    <property type="entry name" value="ABC_transporter-like_ATP-bd"/>
</dbReference>
<dbReference type="CDD" id="cd03262">
    <property type="entry name" value="ABC_HisP_GlnQ"/>
    <property type="match status" value="1"/>
</dbReference>
<proteinExistence type="inferred from homology"/>
<dbReference type="InterPro" id="IPR030679">
    <property type="entry name" value="ABC_ATPase_HisP-typ"/>
</dbReference>
<evidence type="ECO:0000256" key="6">
    <source>
        <dbReference type="ARBA" id="ARBA00022840"/>
    </source>
</evidence>
<evidence type="ECO:0000256" key="2">
    <source>
        <dbReference type="ARBA" id="ARBA00005417"/>
    </source>
</evidence>
<evidence type="ECO:0000313" key="12">
    <source>
        <dbReference type="EMBL" id="BCJ32248.1"/>
    </source>
</evidence>
<evidence type="ECO:0000256" key="5">
    <source>
        <dbReference type="ARBA" id="ARBA00022741"/>
    </source>
</evidence>
<dbReference type="InterPro" id="IPR050086">
    <property type="entry name" value="MetN_ABC_transporter-like"/>
</dbReference>
<dbReference type="EMBL" id="AP023354">
    <property type="protein sequence ID" value="BCJ32248.1"/>
    <property type="molecule type" value="Genomic_DNA"/>
</dbReference>
<comment type="similarity">
    <text evidence="2">Belongs to the ABC transporter superfamily.</text>
</comment>
<dbReference type="Proteomes" id="UP000680750">
    <property type="component" value="Chromosome"/>
</dbReference>
<dbReference type="PANTHER" id="PTHR43166">
    <property type="entry name" value="AMINO ACID IMPORT ATP-BINDING PROTEIN"/>
    <property type="match status" value="1"/>
</dbReference>
<dbReference type="PANTHER" id="PTHR43166:SF9">
    <property type="entry name" value="GLUTAMATE_ASPARTATE IMPORT ATP-BINDING PROTEIN GLTL"/>
    <property type="match status" value="1"/>
</dbReference>
<accession>A0A810LE65</accession>
<dbReference type="OrthoDB" id="4075047at2"/>
<keyword evidence="7" id="KW-0029">Amino-acid transport</keyword>
<name>A0A810LE65_9ACTN</name>
<reference evidence="12" key="1">
    <citation type="submission" date="2020-08" db="EMBL/GenBank/DDBJ databases">
        <title>Whole genome shotgun sequence of Actinocatenispora sera NBRC 101916.</title>
        <authorList>
            <person name="Komaki H."/>
            <person name="Tamura T."/>
        </authorList>
    </citation>
    <scope>NUCLEOTIDE SEQUENCE</scope>
    <source>
        <strain evidence="12">NBRC 101916</strain>
    </source>
</reference>
<organism evidence="12 13">
    <name type="scientific">Actinocatenispora sera</name>
    <dbReference type="NCBI Taxonomy" id="390989"/>
    <lineage>
        <taxon>Bacteria</taxon>
        <taxon>Bacillati</taxon>
        <taxon>Actinomycetota</taxon>
        <taxon>Actinomycetes</taxon>
        <taxon>Micromonosporales</taxon>
        <taxon>Micromonosporaceae</taxon>
        <taxon>Actinocatenispora</taxon>
    </lineage>
</organism>
<dbReference type="Gene3D" id="3.40.50.300">
    <property type="entry name" value="P-loop containing nucleotide triphosphate hydrolases"/>
    <property type="match status" value="1"/>
</dbReference>
<keyword evidence="8" id="KW-0472">Membrane</keyword>
<evidence type="ECO:0000256" key="4">
    <source>
        <dbReference type="ARBA" id="ARBA00022475"/>
    </source>
</evidence>
<dbReference type="InterPro" id="IPR003593">
    <property type="entry name" value="AAA+_ATPase"/>
</dbReference>
<dbReference type="GO" id="GO:0005886">
    <property type="term" value="C:plasma membrane"/>
    <property type="evidence" value="ECO:0007669"/>
    <property type="project" value="UniProtKB-SubCell"/>
</dbReference>
<dbReference type="Pfam" id="PF00005">
    <property type="entry name" value="ABC_tran"/>
    <property type="match status" value="1"/>
</dbReference>
<dbReference type="InterPro" id="IPR027417">
    <property type="entry name" value="P-loop_NTPase"/>
</dbReference>
<gene>
    <name evidence="12" type="ORF">Asera_63560</name>
</gene>
<dbReference type="SUPFAM" id="SSF52540">
    <property type="entry name" value="P-loop containing nucleoside triphosphate hydrolases"/>
    <property type="match status" value="1"/>
</dbReference>
<keyword evidence="13" id="KW-1185">Reference proteome</keyword>
<sequence>MTDAIVVEGLVKSFGTTEVLRGIDLSVAPGEVVCVIGPSGSGKSTLLRCINLLEIPSAGRICPLGVEITDPDCELDALRRRIGMVFQQFNLFGHLTVRRNLTIAQRRVLHRTRAEADRVATDALARVGLADKADAYPAHLSGGQQQRVAIARALAMGPELMLFDEPTSALDPELVGEVLTVMRELAEGGMTMLVVTHEMAFARQVADRVVFMDGGVLVESGPPDQVLVAPREERTRAFLHRVLDPTGLTEAELEGG</sequence>
<evidence type="ECO:0000256" key="8">
    <source>
        <dbReference type="ARBA" id="ARBA00023136"/>
    </source>
</evidence>
<dbReference type="GO" id="GO:0015426">
    <property type="term" value="F:ATPase-coupled polar amino acid-transporter activity"/>
    <property type="evidence" value="ECO:0007669"/>
    <property type="project" value="UniProtKB-EC"/>
</dbReference>
<dbReference type="PROSITE" id="PS50893">
    <property type="entry name" value="ABC_TRANSPORTER_2"/>
    <property type="match status" value="1"/>
</dbReference>
<dbReference type="FunFam" id="3.40.50.300:FF:000020">
    <property type="entry name" value="Amino acid ABC transporter ATP-binding component"/>
    <property type="match status" value="1"/>
</dbReference>
<keyword evidence="4" id="KW-1003">Cell membrane</keyword>
<evidence type="ECO:0000256" key="7">
    <source>
        <dbReference type="ARBA" id="ARBA00022970"/>
    </source>
</evidence>
<dbReference type="GO" id="GO:0016887">
    <property type="term" value="F:ATP hydrolysis activity"/>
    <property type="evidence" value="ECO:0007669"/>
    <property type="project" value="InterPro"/>
</dbReference>
<evidence type="ECO:0000256" key="9">
    <source>
        <dbReference type="ARBA" id="ARBA00038850"/>
    </source>
</evidence>